<protein>
    <recommendedName>
        <fullName evidence="2">Head-to-tail adaptor</fullName>
    </recommendedName>
</protein>
<accession>A0AAU8B2I0</accession>
<dbReference type="EMBL" id="PP511597">
    <property type="protein sequence ID" value="XCD05784.1"/>
    <property type="molecule type" value="Genomic_DNA"/>
</dbReference>
<proteinExistence type="predicted"/>
<evidence type="ECO:0008006" key="2">
    <source>
        <dbReference type="Google" id="ProtNLM"/>
    </source>
</evidence>
<name>A0AAU8B2I0_9CAUD</name>
<sequence length="128" mass="13572">MTAMAIIELQHILAFRPDADPIQVGALIDDALAAASAVPGFNPDEPDAGKAARALKVLRWAIIRRLDAGSGAAVSSTETAGPFTHTQTFGSSSLKLLTGDDLAELRTIWRVSHRGAWMINTGPRARTP</sequence>
<organism evidence="1">
    <name type="scientific">Dulem virus 32</name>
    <dbReference type="NCBI Taxonomy" id="3145750"/>
    <lineage>
        <taxon>Viruses</taxon>
        <taxon>Duplodnaviria</taxon>
        <taxon>Heunggongvirae</taxon>
        <taxon>Uroviricota</taxon>
        <taxon>Caudoviricetes</taxon>
    </lineage>
</organism>
<reference evidence="1" key="1">
    <citation type="submission" date="2024-03" db="EMBL/GenBank/DDBJ databases">
        <title>Diverse circular DNA viruses in blood, oral, and fecal samples of captive lemurs.</title>
        <authorList>
            <person name="Paietta E.N."/>
            <person name="Kraberger S."/>
            <person name="Lund M.C."/>
            <person name="Custer J.M."/>
            <person name="Vargas K.M."/>
            <person name="Ehmke E.E."/>
            <person name="Yoder A.D."/>
            <person name="Varsani A."/>
        </authorList>
    </citation>
    <scope>NUCLEOTIDE SEQUENCE</scope>
    <source>
        <strain evidence="1">Duke_24SF_91</strain>
    </source>
</reference>
<evidence type="ECO:0000313" key="1">
    <source>
        <dbReference type="EMBL" id="XCD05784.1"/>
    </source>
</evidence>